<comment type="catalytic activity">
    <reaction evidence="9">
        <text>DNA(n) + a 2'-deoxyribonucleoside 5'-triphosphate = DNA(n+1) + diphosphate</text>
        <dbReference type="Rhea" id="RHEA:22508"/>
        <dbReference type="Rhea" id="RHEA-COMP:17339"/>
        <dbReference type="Rhea" id="RHEA-COMP:17340"/>
        <dbReference type="ChEBI" id="CHEBI:33019"/>
        <dbReference type="ChEBI" id="CHEBI:61560"/>
        <dbReference type="ChEBI" id="CHEBI:173112"/>
        <dbReference type="EC" id="2.7.7.7"/>
    </reaction>
</comment>
<keyword evidence="7" id="KW-0235">DNA replication</keyword>
<evidence type="ECO:0000256" key="2">
    <source>
        <dbReference type="ARBA" id="ARBA00012417"/>
    </source>
</evidence>
<reference evidence="11 12" key="1">
    <citation type="submission" date="2018-10" db="EMBL/GenBank/DDBJ databases">
        <title>Draft genome of Cortibacter populi DSM10536.</title>
        <authorList>
            <person name="Bernier A.-M."/>
            <person name="Bernard K."/>
        </authorList>
    </citation>
    <scope>NUCLEOTIDE SEQUENCE [LARGE SCALE GENOMIC DNA]</scope>
    <source>
        <strain evidence="11 12">DSM 105136</strain>
    </source>
</reference>
<keyword evidence="4" id="KW-0963">Cytoplasm</keyword>
<comment type="subcellular location">
    <subcellularLocation>
        <location evidence="1">Cytoplasm</location>
    </subcellularLocation>
</comment>
<dbReference type="Pfam" id="PF14579">
    <property type="entry name" value="HHH_6"/>
    <property type="match status" value="1"/>
</dbReference>
<evidence type="ECO:0000256" key="9">
    <source>
        <dbReference type="ARBA" id="ARBA00049244"/>
    </source>
</evidence>
<dbReference type="InterPro" id="IPR029460">
    <property type="entry name" value="DNAPol_HHH"/>
</dbReference>
<dbReference type="GO" id="GO:0008408">
    <property type="term" value="F:3'-5' exonuclease activity"/>
    <property type="evidence" value="ECO:0007669"/>
    <property type="project" value="InterPro"/>
</dbReference>
<dbReference type="SMART" id="SM00481">
    <property type="entry name" value="POLIIIAc"/>
    <property type="match status" value="1"/>
</dbReference>
<dbReference type="Gene3D" id="1.10.10.1600">
    <property type="entry name" value="Bacterial DNA polymerase III alpha subunit, thumb domain"/>
    <property type="match status" value="1"/>
</dbReference>
<dbReference type="InterPro" id="IPR011708">
    <property type="entry name" value="DNA_pol3_alpha_NTPase_dom"/>
</dbReference>
<feature type="domain" description="Polymerase/histidinol phosphatase N-terminal" evidence="10">
    <location>
        <begin position="3"/>
        <end position="70"/>
    </location>
</feature>
<dbReference type="InterPro" id="IPR003141">
    <property type="entry name" value="Pol/His_phosphatase_N"/>
</dbReference>
<keyword evidence="12" id="KW-1185">Reference proteome</keyword>
<dbReference type="InterPro" id="IPR040982">
    <property type="entry name" value="DNA_pol3_finger"/>
</dbReference>
<dbReference type="Gene3D" id="1.10.150.870">
    <property type="match status" value="1"/>
</dbReference>
<comment type="caution">
    <text evidence="11">The sequence shown here is derived from an EMBL/GenBank/DDBJ whole genome shotgun (WGS) entry which is preliminary data.</text>
</comment>
<dbReference type="InterPro" id="IPR004013">
    <property type="entry name" value="PHP_dom"/>
</dbReference>
<gene>
    <name evidence="11" type="ORF">D8I35_02820</name>
</gene>
<dbReference type="Proteomes" id="UP000278006">
    <property type="component" value="Unassembled WGS sequence"/>
</dbReference>
<sequence length="1180" mass="131461">MFIHLRLHSEFSVIDGTTRIDEAVKKAAADGQPALAITDLNNLFGALKLYKDARKKGLKPLLGTELTLQGIGDDAPSRVVVLVQGWQGYLNLNELLALAWTQNVHQFPQPLVTWAQLEQYNEGLIVLAGAQAGPVGQSLLRGDDTQAHERAARLAALFPQRFYIELQRAGRRDDERHVQAAVRLAAALGLPVVATHPIQFLEREDFEAHEARVCIAEGEILGDQKRQRRFTEDQYFKTTAEMQALFADIPSALENTLEIARRCNLTLVLGKPQLPNFPIPDGLSIEQYFRKVSQEGLEQRLELLYPDPAKRDAERPRYQERLEFELETILKMGFPGYFLIVSDFIQWAKENGCPVGPGRGSGAGSLVAYALLITDLDPLQYNLLFERFLNPERVSMPDFDIDFCQTNRDRVIEYVKGKYGRDAVSQIATFGTMAARAAIRDVGRVLDFSYTFCDSVSKLIPNKPGKPVTIAQAIEEEPLLKSRLQNEDEVQTLLAMAQKLEGLTRNIGMHAGGVLIAPGKLTDFCPLYQQPGSESAVSQYDKDDVEAIGLVKFDFLGLATLTILELARQFIVARHPNQKDFAFETIPLDDRPTYKLFQDGKTEAVFQFESRGMQGMLKEAKPSRLEDLIALNALYRPGPMDLIPTFVARKHGMEPVEYPHPLVEPVLSETYGIMVYQEQVMQTAQVLGGYSLGGADMLRRAMGKKKAEEMAKHREIFRKGAAEKGIGQDKADEVFDLMEKFAGYGFNKSHAAAYSLLAYHTAWLKVHYCAEFFCANMTIEMDDTDKLKVLLEDAQKFGIRFEPPDVNTGAYRFEPIENKVIRYGLGAVKGTGQAAIEAIIAAREGRGEGERGKEHGPFRSLFDFCLRVDKHKINKRTVEALIKAGAFDSIESNRAALLASLDLAMEWAATTLANANQGGLFDMLGDDAVGSSQQEPELVATPAFGVRERLLQEKTALGFFLSGHLFDEYEAEARRFVKTPIADLQDTRDTQRVTGIVGEIRTVNGQRGKVTIFKIDDKSGTIEAVADEATMEACGAALQEDALLVLNVRYQAGRNGFEARLNVQEMMDLATARCAFARHLRLDWLERGANQPRQQQLQQLHGWLQAYAPPAAEPQPEDEYDAAPRRRGVRLRISMLCHGEQGSARADVVLAPEQLVYPSDEALHELLRHNGGAGVQLVYP</sequence>
<dbReference type="InterPro" id="IPR016195">
    <property type="entry name" value="Pol/histidinol_Pase-like"/>
</dbReference>
<dbReference type="NCBIfam" id="TIGR00594">
    <property type="entry name" value="polc"/>
    <property type="match status" value="1"/>
</dbReference>
<dbReference type="PANTHER" id="PTHR32294">
    <property type="entry name" value="DNA POLYMERASE III SUBUNIT ALPHA"/>
    <property type="match status" value="1"/>
</dbReference>
<evidence type="ECO:0000256" key="8">
    <source>
        <dbReference type="ARBA" id="ARBA00022932"/>
    </source>
</evidence>
<dbReference type="OrthoDB" id="9803237at2"/>
<evidence type="ECO:0000256" key="3">
    <source>
        <dbReference type="ARBA" id="ARBA00019114"/>
    </source>
</evidence>
<dbReference type="GO" id="GO:0003887">
    <property type="term" value="F:DNA-directed DNA polymerase activity"/>
    <property type="evidence" value="ECO:0007669"/>
    <property type="project" value="UniProtKB-KW"/>
</dbReference>
<dbReference type="GO" id="GO:0005737">
    <property type="term" value="C:cytoplasm"/>
    <property type="evidence" value="ECO:0007669"/>
    <property type="project" value="UniProtKB-SubCell"/>
</dbReference>
<dbReference type="CDD" id="cd07433">
    <property type="entry name" value="PHP_PolIIIA_DnaE1"/>
    <property type="match status" value="1"/>
</dbReference>
<evidence type="ECO:0000256" key="7">
    <source>
        <dbReference type="ARBA" id="ARBA00022705"/>
    </source>
</evidence>
<dbReference type="InterPro" id="IPR041931">
    <property type="entry name" value="DNA_pol3_alpha_thumb_dom"/>
</dbReference>
<dbReference type="SUPFAM" id="SSF89550">
    <property type="entry name" value="PHP domain-like"/>
    <property type="match status" value="1"/>
</dbReference>
<keyword evidence="8" id="KW-0239">DNA-directed DNA polymerase</keyword>
<dbReference type="Pfam" id="PF07733">
    <property type="entry name" value="DNA_pol3_alpha"/>
    <property type="match status" value="1"/>
</dbReference>
<accession>A0A3M6QYH8</accession>
<proteinExistence type="predicted"/>
<evidence type="ECO:0000259" key="10">
    <source>
        <dbReference type="SMART" id="SM00481"/>
    </source>
</evidence>
<keyword evidence="6 11" id="KW-0548">Nucleotidyltransferase</keyword>
<evidence type="ECO:0000313" key="11">
    <source>
        <dbReference type="EMBL" id="RMX08075.1"/>
    </source>
</evidence>
<dbReference type="Pfam" id="PF02811">
    <property type="entry name" value="PHP"/>
    <property type="match status" value="1"/>
</dbReference>
<protein>
    <recommendedName>
        <fullName evidence="3">DNA polymerase III subunit alpha</fullName>
        <ecNumber evidence="2">2.7.7.7</ecNumber>
    </recommendedName>
</protein>
<evidence type="ECO:0000256" key="6">
    <source>
        <dbReference type="ARBA" id="ARBA00022695"/>
    </source>
</evidence>
<evidence type="ECO:0000256" key="1">
    <source>
        <dbReference type="ARBA" id="ARBA00004496"/>
    </source>
</evidence>
<dbReference type="PANTHER" id="PTHR32294:SF0">
    <property type="entry name" value="DNA POLYMERASE III SUBUNIT ALPHA"/>
    <property type="match status" value="1"/>
</dbReference>
<evidence type="ECO:0000256" key="4">
    <source>
        <dbReference type="ARBA" id="ARBA00022490"/>
    </source>
</evidence>
<dbReference type="Pfam" id="PF17657">
    <property type="entry name" value="DNA_pol3_finger"/>
    <property type="match status" value="1"/>
</dbReference>
<dbReference type="AlphaFoldDB" id="A0A3M6QYH8"/>
<dbReference type="InterPro" id="IPR004805">
    <property type="entry name" value="DnaE2/DnaE/PolC"/>
</dbReference>
<dbReference type="Gene3D" id="3.20.20.140">
    <property type="entry name" value="Metal-dependent hydrolases"/>
    <property type="match status" value="1"/>
</dbReference>
<dbReference type="EC" id="2.7.7.7" evidence="2"/>
<evidence type="ECO:0000256" key="5">
    <source>
        <dbReference type="ARBA" id="ARBA00022679"/>
    </source>
</evidence>
<dbReference type="EMBL" id="RDQO01000001">
    <property type="protein sequence ID" value="RMX08075.1"/>
    <property type="molecule type" value="Genomic_DNA"/>
</dbReference>
<dbReference type="InterPro" id="IPR049821">
    <property type="entry name" value="PolIIIA_DnaE1_PHP"/>
</dbReference>
<dbReference type="NCBIfam" id="NF004226">
    <property type="entry name" value="PRK05673.1"/>
    <property type="match status" value="1"/>
</dbReference>
<keyword evidence="5 11" id="KW-0808">Transferase</keyword>
<organism evidence="11 12">
    <name type="scientific">Corticibacter populi</name>
    <dbReference type="NCBI Taxonomy" id="1550736"/>
    <lineage>
        <taxon>Bacteria</taxon>
        <taxon>Pseudomonadati</taxon>
        <taxon>Pseudomonadota</taxon>
        <taxon>Betaproteobacteria</taxon>
        <taxon>Burkholderiales</taxon>
        <taxon>Comamonadaceae</taxon>
        <taxon>Corticibacter</taxon>
    </lineage>
</organism>
<dbReference type="RefSeq" id="WP_122226199.1">
    <property type="nucleotide sequence ID" value="NZ_RDQO01000001.1"/>
</dbReference>
<evidence type="ECO:0000313" key="12">
    <source>
        <dbReference type="Proteomes" id="UP000278006"/>
    </source>
</evidence>
<dbReference type="CDD" id="cd04485">
    <property type="entry name" value="DnaE_OBF"/>
    <property type="match status" value="1"/>
</dbReference>
<dbReference type="GO" id="GO:0006260">
    <property type="term" value="P:DNA replication"/>
    <property type="evidence" value="ECO:0007669"/>
    <property type="project" value="UniProtKB-KW"/>
</dbReference>
<name>A0A3M6QYH8_9BURK</name>